<dbReference type="Pfam" id="PF02902">
    <property type="entry name" value="Peptidase_C48"/>
    <property type="match status" value="1"/>
</dbReference>
<feature type="domain" description="Ubiquitin-like protease family profile" evidence="5">
    <location>
        <begin position="522"/>
        <end position="675"/>
    </location>
</feature>
<reference evidence="6 7" key="1">
    <citation type="submission" date="2022-05" db="EMBL/GenBank/DDBJ databases">
        <authorList>
            <consortium name="Genoscope - CEA"/>
            <person name="William W."/>
        </authorList>
    </citation>
    <scope>NUCLEOTIDE SEQUENCE [LARGE SCALE GENOMIC DNA]</scope>
</reference>
<protein>
    <recommendedName>
        <fullName evidence="5">Ubiquitin-like protease family profile domain-containing protein</fullName>
    </recommendedName>
</protein>
<dbReference type="PROSITE" id="PS50600">
    <property type="entry name" value="ULP_PROTEASE"/>
    <property type="match status" value="1"/>
</dbReference>
<evidence type="ECO:0000313" key="6">
    <source>
        <dbReference type="EMBL" id="CAH3152462.1"/>
    </source>
</evidence>
<evidence type="ECO:0000256" key="1">
    <source>
        <dbReference type="ARBA" id="ARBA00005234"/>
    </source>
</evidence>
<dbReference type="GO" id="GO:0008234">
    <property type="term" value="F:cysteine-type peptidase activity"/>
    <property type="evidence" value="ECO:0007669"/>
    <property type="project" value="InterPro"/>
</dbReference>
<accession>A0AAU9XN11</accession>
<dbReference type="EMBL" id="CALNXJ010000051">
    <property type="protein sequence ID" value="CAH3152462.1"/>
    <property type="molecule type" value="Genomic_DNA"/>
</dbReference>
<gene>
    <name evidence="6" type="ORF">PMEA_00026681</name>
</gene>
<proteinExistence type="inferred from homology"/>
<keyword evidence="3" id="KW-0378">Hydrolase</keyword>
<evidence type="ECO:0000256" key="3">
    <source>
        <dbReference type="ARBA" id="ARBA00022801"/>
    </source>
</evidence>
<dbReference type="AlphaFoldDB" id="A0AAU9XN11"/>
<sequence>MVSSFSDREEEEAVFHQKFVTGLQTLQASGFQYFLYGTIFWERDRKQNLGKSILSHLTSYEEHSDCLSCVGEQKETPCFHPCCQNLVLQMAVNCGLFCVTIDGCIVPSDDSIMKTSQTAPKETPLLSSHTTEASTSCHDKDSIKRPSTQVGVDEPVFNKDDLLDHTNDVNVDVGSNRCSTPQGSLKTHEVTLGEPSTSLLFMPGSNQGMLWKPAELKDKCQQHLENIDPYCSELAKFVMPLKGFLAAINPSQDNATERSNLRYFLKIIDKHANKDVQSQVRLSSNNGSQECMQVQGYSSFCGLCAMNNAIGCSRKGPTLFNLFDLDLAADIIWLKQVCEVGCGFSVPLEPMRGLDGDYSILAMEEAAIRKNCTFQRLDLPLRALVDGAAINSLDPSSLQEFYSLLLGLFQADERPSLIVRTKEYHFVTLLFKADAIVLLDSRRTSALPLSLKDGLGYIQREAYQNPDFAAVNLQGPGTYGNPVRVNDLPEVKLHTNFHCTLDEVWDLSSTISDDTIIATLHGQVKAKDVRTLKPGNQINDVVINYIGPFLMSQKKDVYVASTFWLNHCSQELGLKEMLRCDFHKYEKFVFPVHCPGHWWCVLIDRPMKLYGEFDSLCKDRRSDYVFQVLCREFKTANIDISSFRRLSQEEREKLPSQGQNVFDCGVFVLGFISAFVNNLEMNFSLRDMPFLRNSFAKIIMNGQPVCDIKNCPSTQESCHPACEEGGHGSVLGLVGCSTIETMRCRGQENICSDKESGVSGTGLIHCAGENSSARIGEDGIKKCRTGVSPFSPDKTMEEVSVGFGVAFPGKYELGDFEKDYEDMEDDPFVVPPPLLPLDIQLRDKDTELSNENNIQGN</sequence>
<evidence type="ECO:0000256" key="4">
    <source>
        <dbReference type="SAM" id="MobiDB-lite"/>
    </source>
</evidence>
<comment type="similarity">
    <text evidence="1">Belongs to the peptidase C48 family.</text>
</comment>
<comment type="caution">
    <text evidence="6">The sequence shown here is derived from an EMBL/GenBank/DDBJ whole genome shotgun (WGS) entry which is preliminary data.</text>
</comment>
<feature type="compositionally biased region" description="Polar residues" evidence="4">
    <location>
        <begin position="115"/>
        <end position="136"/>
    </location>
</feature>
<organism evidence="6 7">
    <name type="scientific">Pocillopora meandrina</name>
    <dbReference type="NCBI Taxonomy" id="46732"/>
    <lineage>
        <taxon>Eukaryota</taxon>
        <taxon>Metazoa</taxon>
        <taxon>Cnidaria</taxon>
        <taxon>Anthozoa</taxon>
        <taxon>Hexacorallia</taxon>
        <taxon>Scleractinia</taxon>
        <taxon>Astrocoeniina</taxon>
        <taxon>Pocilloporidae</taxon>
        <taxon>Pocillopora</taxon>
    </lineage>
</organism>
<keyword evidence="7" id="KW-1185">Reference proteome</keyword>
<dbReference type="SUPFAM" id="SSF54001">
    <property type="entry name" value="Cysteine proteinases"/>
    <property type="match status" value="1"/>
</dbReference>
<keyword evidence="2" id="KW-0645">Protease</keyword>
<dbReference type="GO" id="GO:0006508">
    <property type="term" value="P:proteolysis"/>
    <property type="evidence" value="ECO:0007669"/>
    <property type="project" value="UniProtKB-KW"/>
</dbReference>
<dbReference type="Gene3D" id="3.40.395.10">
    <property type="entry name" value="Adenoviral Proteinase, Chain A"/>
    <property type="match status" value="1"/>
</dbReference>
<feature type="region of interest" description="Disordered" evidence="4">
    <location>
        <begin position="115"/>
        <end position="150"/>
    </location>
</feature>
<evidence type="ECO:0000256" key="2">
    <source>
        <dbReference type="ARBA" id="ARBA00022670"/>
    </source>
</evidence>
<evidence type="ECO:0000313" key="7">
    <source>
        <dbReference type="Proteomes" id="UP001159428"/>
    </source>
</evidence>
<dbReference type="InterPro" id="IPR038765">
    <property type="entry name" value="Papain-like_cys_pep_sf"/>
</dbReference>
<evidence type="ECO:0000259" key="5">
    <source>
        <dbReference type="PROSITE" id="PS50600"/>
    </source>
</evidence>
<dbReference type="InterPro" id="IPR003653">
    <property type="entry name" value="Peptidase_C48_C"/>
</dbReference>
<name>A0AAU9XN11_9CNID</name>
<dbReference type="Proteomes" id="UP001159428">
    <property type="component" value="Unassembled WGS sequence"/>
</dbReference>